<feature type="compositionally biased region" description="Basic and acidic residues" evidence="1">
    <location>
        <begin position="26"/>
        <end position="50"/>
    </location>
</feature>
<protein>
    <submittedName>
        <fullName evidence="2">Uncharacterized protein</fullName>
    </submittedName>
</protein>
<evidence type="ECO:0000256" key="1">
    <source>
        <dbReference type="SAM" id="MobiDB-lite"/>
    </source>
</evidence>
<evidence type="ECO:0000313" key="2">
    <source>
        <dbReference type="EMBL" id="CAA9473909.1"/>
    </source>
</evidence>
<feature type="compositionally biased region" description="Low complexity" evidence="1">
    <location>
        <begin position="51"/>
        <end position="65"/>
    </location>
</feature>
<feature type="region of interest" description="Disordered" evidence="1">
    <location>
        <begin position="1"/>
        <end position="65"/>
    </location>
</feature>
<accession>A0A6J4RSE4</accession>
<sequence length="65" mass="6890">VRTGRARQAAQGRHPGQGTGVRGRRGSGDGRNRRAPATDERRRHQGRPEGSRAGARGPGRAPRAA</sequence>
<reference evidence="2" key="1">
    <citation type="submission" date="2020-02" db="EMBL/GenBank/DDBJ databases">
        <authorList>
            <person name="Meier V. D."/>
        </authorList>
    </citation>
    <scope>NUCLEOTIDE SEQUENCE</scope>
    <source>
        <strain evidence="2">AVDCRST_MAG67</strain>
    </source>
</reference>
<dbReference type="AlphaFoldDB" id="A0A6J4RSE4"/>
<feature type="non-terminal residue" evidence="2">
    <location>
        <position position="65"/>
    </location>
</feature>
<organism evidence="2">
    <name type="scientific">uncultured Solirubrobacteraceae bacterium</name>
    <dbReference type="NCBI Taxonomy" id="1162706"/>
    <lineage>
        <taxon>Bacteria</taxon>
        <taxon>Bacillati</taxon>
        <taxon>Actinomycetota</taxon>
        <taxon>Thermoleophilia</taxon>
        <taxon>Solirubrobacterales</taxon>
        <taxon>Solirubrobacteraceae</taxon>
        <taxon>environmental samples</taxon>
    </lineage>
</organism>
<dbReference type="EMBL" id="CADCVQ010000013">
    <property type="protein sequence ID" value="CAA9473909.1"/>
    <property type="molecule type" value="Genomic_DNA"/>
</dbReference>
<name>A0A6J4RSE4_9ACTN</name>
<proteinExistence type="predicted"/>
<feature type="non-terminal residue" evidence="2">
    <location>
        <position position="1"/>
    </location>
</feature>
<gene>
    <name evidence="2" type="ORF">AVDCRST_MAG67-230</name>
</gene>
<feature type="compositionally biased region" description="Low complexity" evidence="1">
    <location>
        <begin position="1"/>
        <end position="14"/>
    </location>
</feature>